<sequence>MARYIPPNKRHSVESGRRTPPTPEAFALQFRRILDLSPNSSIARKTGKIIYANNSISRWFAVGLDDEHQFPPNIWLKPVFLESIQRREGETPLILVNDKHSSAESDGVVPRCLRTPWDVIAADVLEGLLSSFGILRSEMEAQRLEKIKPTLVARFGKIVFRESPSMRLVSICQRKRLVSIGSDQQLEDALMRSKRTFYTNLPSSYVDSVLDQAVNPEIGLEFEEQRDIYHVKLSDNRKPDATLSCKCTVREEDKKLQLHKACFHMLQKKKIFFFLTTFNDSLFKFKVHVELNQVRQMVTDISCLDKNIDLRLMLCSKRILTSLTDDEMSSIQELIDCAVVEADVKGGLKWPLGKRMSSGDRYSVVGVWHTVHKAFSNTSLRLKVRDADRFDFMKGTGEASREVSKAKEVEASPNSPTMRPINLSTPNPTSSLISPLKHANPIPFPRLSILPSLSLTHPCRQSFNRPRFIALHASDPTKRSDTIDAVQFDHHNCSNAVLDSEDGPGTNLNVQVGNALVPSFIHPWMKLSLADQAFFLFTFAACTTCVAFTSLVVAAVPTLHATRRAALSLSKLADAAREELPSTMAAIRLSGMEISDLTLELSDLSHEISDGVNKSAQAVQAAEAGIRQIGTLAHQHTISMIEERANLPVISLQPVVVGAAKKTSHAVGQATKSFLNLISGGQRGNDRIDRVEM</sequence>
<evidence type="ECO:0000259" key="3">
    <source>
        <dbReference type="Pfam" id="PF25475"/>
    </source>
</evidence>
<keyword evidence="2" id="KW-0472">Membrane</keyword>
<keyword evidence="2" id="KW-1133">Transmembrane helix</keyword>
<proteinExistence type="predicted"/>
<evidence type="ECO:0000313" key="5">
    <source>
        <dbReference type="Proteomes" id="UP001154282"/>
    </source>
</evidence>
<feature type="domain" description="DUF7903" evidence="3">
    <location>
        <begin position="44"/>
        <end position="261"/>
    </location>
</feature>
<comment type="caution">
    <text evidence="4">The sequence shown here is derived from an EMBL/GenBank/DDBJ whole genome shotgun (WGS) entry which is preliminary data.</text>
</comment>
<feature type="transmembrane region" description="Helical" evidence="2">
    <location>
        <begin position="533"/>
        <end position="556"/>
    </location>
</feature>
<dbReference type="AlphaFoldDB" id="A0AAV0LIS5"/>
<feature type="compositionally biased region" description="Polar residues" evidence="1">
    <location>
        <begin position="412"/>
        <end position="428"/>
    </location>
</feature>
<keyword evidence="5" id="KW-1185">Reference proteome</keyword>
<reference evidence="4" key="1">
    <citation type="submission" date="2022-08" db="EMBL/GenBank/DDBJ databases">
        <authorList>
            <person name="Gutierrez-Valencia J."/>
        </authorList>
    </citation>
    <scope>NUCLEOTIDE SEQUENCE</scope>
</reference>
<feature type="compositionally biased region" description="Basic and acidic residues" evidence="1">
    <location>
        <begin position="401"/>
        <end position="410"/>
    </location>
</feature>
<feature type="region of interest" description="Disordered" evidence="1">
    <location>
        <begin position="401"/>
        <end position="428"/>
    </location>
</feature>
<dbReference type="PANTHER" id="PTHR35481:SF1">
    <property type="entry name" value="DNA-DIRECTED RNA POLYMERASE SUBUNIT ALPHA"/>
    <property type="match status" value="1"/>
</dbReference>
<protein>
    <recommendedName>
        <fullName evidence="3">DUF7903 domain-containing protein</fullName>
    </recommendedName>
</protein>
<evidence type="ECO:0000313" key="4">
    <source>
        <dbReference type="EMBL" id="CAI0433817.1"/>
    </source>
</evidence>
<dbReference type="Pfam" id="PF25475">
    <property type="entry name" value="DUF7903"/>
    <property type="match status" value="2"/>
</dbReference>
<dbReference type="InterPro" id="IPR057225">
    <property type="entry name" value="DUF7903"/>
</dbReference>
<keyword evidence="2" id="KW-0812">Transmembrane</keyword>
<feature type="domain" description="DUF7903" evidence="3">
    <location>
        <begin position="288"/>
        <end position="404"/>
    </location>
</feature>
<accession>A0AAV0LIS5</accession>
<organism evidence="4 5">
    <name type="scientific">Linum tenue</name>
    <dbReference type="NCBI Taxonomy" id="586396"/>
    <lineage>
        <taxon>Eukaryota</taxon>
        <taxon>Viridiplantae</taxon>
        <taxon>Streptophyta</taxon>
        <taxon>Embryophyta</taxon>
        <taxon>Tracheophyta</taxon>
        <taxon>Spermatophyta</taxon>
        <taxon>Magnoliopsida</taxon>
        <taxon>eudicotyledons</taxon>
        <taxon>Gunneridae</taxon>
        <taxon>Pentapetalae</taxon>
        <taxon>rosids</taxon>
        <taxon>fabids</taxon>
        <taxon>Malpighiales</taxon>
        <taxon>Linaceae</taxon>
        <taxon>Linum</taxon>
    </lineage>
</organism>
<dbReference type="Proteomes" id="UP001154282">
    <property type="component" value="Unassembled WGS sequence"/>
</dbReference>
<gene>
    <name evidence="4" type="ORF">LITE_LOCUS24049</name>
</gene>
<name>A0AAV0LIS5_9ROSI</name>
<dbReference type="PANTHER" id="PTHR35481">
    <property type="entry name" value="DNA-DIRECTED RNA POLYMERASE SUBUNIT ALPHA"/>
    <property type="match status" value="1"/>
</dbReference>
<evidence type="ECO:0000256" key="1">
    <source>
        <dbReference type="SAM" id="MobiDB-lite"/>
    </source>
</evidence>
<evidence type="ECO:0000256" key="2">
    <source>
        <dbReference type="SAM" id="Phobius"/>
    </source>
</evidence>
<dbReference type="EMBL" id="CAMGYJ010000006">
    <property type="protein sequence ID" value="CAI0433817.1"/>
    <property type="molecule type" value="Genomic_DNA"/>
</dbReference>
<feature type="region of interest" description="Disordered" evidence="1">
    <location>
        <begin position="1"/>
        <end position="21"/>
    </location>
</feature>